<accession>A0A3E2BPT7</accession>
<dbReference type="AlphaFoldDB" id="A0A3E2BPT7"/>
<evidence type="ECO:0000313" key="1">
    <source>
        <dbReference type="EMBL" id="RFT16780.1"/>
    </source>
</evidence>
<dbReference type="EMBL" id="QUAH01000002">
    <property type="protein sequence ID" value="RFT16780.1"/>
    <property type="molecule type" value="Genomic_DNA"/>
</dbReference>
<organism evidence="1 2">
    <name type="scientific">Candidatus Saccharicenans subterraneus</name>
    <dbReference type="NCBI Taxonomy" id="2508984"/>
    <lineage>
        <taxon>Bacteria</taxon>
        <taxon>Candidatus Aminicenantota</taxon>
        <taxon>Candidatus Aminicenantia</taxon>
        <taxon>Candidatus Aminicenantales</taxon>
        <taxon>Candidatus Saccharicenantaceae</taxon>
        <taxon>Candidatus Saccharicenans</taxon>
    </lineage>
</organism>
<comment type="caution">
    <text evidence="1">The sequence shown here is derived from an EMBL/GenBank/DDBJ whole genome shotgun (WGS) entry which is preliminary data.</text>
</comment>
<dbReference type="Proteomes" id="UP000257323">
    <property type="component" value="Unassembled WGS sequence"/>
</dbReference>
<evidence type="ECO:0008006" key="3">
    <source>
        <dbReference type="Google" id="ProtNLM"/>
    </source>
</evidence>
<reference evidence="1 2" key="1">
    <citation type="submission" date="2018-08" db="EMBL/GenBank/DDBJ databases">
        <title>Genome analysis of the thermophilic bacterium of the candidate phylum Aminicenantes from deep subsurface aquifer revealed its physiology and ecological role.</title>
        <authorList>
            <person name="Kadnikov V.V."/>
            <person name="Mardanov A.V."/>
            <person name="Beletsky A.V."/>
            <person name="Karnachuk O.V."/>
            <person name="Ravin N.V."/>
        </authorList>
    </citation>
    <scope>NUCLEOTIDE SEQUENCE [LARGE SCALE GENOMIC DNA]</scope>
    <source>
        <strain evidence="1">BY38</strain>
    </source>
</reference>
<protein>
    <recommendedName>
        <fullName evidence="3">Mobile element protein</fullName>
    </recommendedName>
</protein>
<evidence type="ECO:0000313" key="2">
    <source>
        <dbReference type="Proteomes" id="UP000257323"/>
    </source>
</evidence>
<gene>
    <name evidence="1" type="ORF">OP8BY_1393</name>
</gene>
<proteinExistence type="predicted"/>
<sequence>MDKIKNIFKILYSPSEFAMIRHYLFIIQFFFNQEEPMFLKV</sequence>
<name>A0A3E2BPT7_9BACT</name>